<reference evidence="2" key="1">
    <citation type="submission" date="2018-10" db="EMBL/GenBank/DDBJ databases">
        <title>Hidden diversity of soil giant viruses.</title>
        <authorList>
            <person name="Schulz F."/>
            <person name="Alteio L."/>
            <person name="Goudeau D."/>
            <person name="Ryan E.M."/>
            <person name="Malmstrom R.R."/>
            <person name="Blanchard J."/>
            <person name="Woyke T."/>
        </authorList>
    </citation>
    <scope>NUCLEOTIDE SEQUENCE</scope>
    <source>
        <strain evidence="2">TEV1</strain>
    </source>
</reference>
<feature type="domain" description="Neutral/alkaline non-lysosomal ceramidase N-terminal" evidence="1">
    <location>
        <begin position="25"/>
        <end position="498"/>
    </location>
</feature>
<accession>A0A3G4ZNP7</accession>
<dbReference type="EMBL" id="MK071979">
    <property type="protein sequence ID" value="AYV75233.1"/>
    <property type="molecule type" value="Genomic_DNA"/>
</dbReference>
<gene>
    <name evidence="2" type="ORF">Terrestrivirus1_107</name>
</gene>
<dbReference type="PANTHER" id="PTHR12670:SF1">
    <property type="entry name" value="NEUTRAL CERAMIDASE"/>
    <property type="match status" value="1"/>
</dbReference>
<name>A0A3G4ZNP7_9VIRU</name>
<organism evidence="2">
    <name type="scientific">Terrestrivirus sp</name>
    <dbReference type="NCBI Taxonomy" id="2487775"/>
    <lineage>
        <taxon>Viruses</taxon>
        <taxon>Varidnaviria</taxon>
        <taxon>Bamfordvirae</taxon>
        <taxon>Nucleocytoviricota</taxon>
        <taxon>Megaviricetes</taxon>
        <taxon>Imitervirales</taxon>
        <taxon>Mimiviridae</taxon>
        <taxon>Klosneuvirinae</taxon>
    </lineage>
</organism>
<dbReference type="InterPro" id="IPR031329">
    <property type="entry name" value="NEUT/ALK_ceramidase_N"/>
</dbReference>
<proteinExistence type="predicted"/>
<dbReference type="GO" id="GO:0046514">
    <property type="term" value="P:ceramide catabolic process"/>
    <property type="evidence" value="ECO:0007669"/>
    <property type="project" value="InterPro"/>
</dbReference>
<sequence length="544" mass="61380">MAEINTVNVINVGIGRSLLNFNKSVPMAGYSVAGCCSEGIYNDLTATCFNIDNKFFLVTVDLMGLSCLLVQTIVEYCNDKGYVNVRRDNLVINAIHNHTAMGGFFDSDFYNAYASSKSGFIKQVFDFLVENISNAIIESCKQNNIKICKKITHSHGKLDSIQINRSFKKEPYNDIDIVSFTTCDTNNNEIYFGHLIYISVHPTMMGMECKSLSSDFFGVARDAIEVKNNVQIGFINVALGDQAPFLKIFNKNKKNIKDPTSSDEDINIDTFDNDGGYECGREACEYVGTHLAHQILNTINSNSYNLDINNVGIKTKYCDIHSAKFVDINGNEVSTESDPRVGFSALIGSEEAQVPIAKTLGFRELNGEHLSRWENVIDKKPEMTNLLLYPFLQTPCWFLRKIISVGQYYVTGYDISNIPHNFNVYNYWFGSFKVYTSPFELTSGAVEEIVTYLNNDNNNKIILTSITDTYLSYLCNANDYDLQSYEGASTLYGRNSCQYLLNCYLNMDSNDAHATKVTKDDKTTYNKNKPHEGDHLVKQLIYKY</sequence>
<dbReference type="GO" id="GO:0042759">
    <property type="term" value="P:long-chain fatty acid biosynthetic process"/>
    <property type="evidence" value="ECO:0007669"/>
    <property type="project" value="TreeGrafter"/>
</dbReference>
<dbReference type="GO" id="GO:0016020">
    <property type="term" value="C:membrane"/>
    <property type="evidence" value="ECO:0007669"/>
    <property type="project" value="GOC"/>
</dbReference>
<evidence type="ECO:0000259" key="1">
    <source>
        <dbReference type="Pfam" id="PF04734"/>
    </source>
</evidence>
<evidence type="ECO:0000313" key="2">
    <source>
        <dbReference type="EMBL" id="AYV75233.1"/>
    </source>
</evidence>
<dbReference type="InterPro" id="IPR006823">
    <property type="entry name" value="Ceramidase_alk"/>
</dbReference>
<dbReference type="Pfam" id="PF04734">
    <property type="entry name" value="Ceramidase_alk"/>
    <property type="match status" value="1"/>
</dbReference>
<protein>
    <recommendedName>
        <fullName evidence="1">Neutral/alkaline non-lysosomal ceramidase N-terminal domain-containing protein</fullName>
    </recommendedName>
</protein>
<dbReference type="GO" id="GO:0046512">
    <property type="term" value="P:sphingosine biosynthetic process"/>
    <property type="evidence" value="ECO:0007669"/>
    <property type="project" value="TreeGrafter"/>
</dbReference>
<dbReference type="GO" id="GO:0017040">
    <property type="term" value="F:N-acylsphingosine amidohydrolase activity"/>
    <property type="evidence" value="ECO:0007669"/>
    <property type="project" value="InterPro"/>
</dbReference>
<dbReference type="PANTHER" id="PTHR12670">
    <property type="entry name" value="CERAMIDASE"/>
    <property type="match status" value="1"/>
</dbReference>
<dbReference type="GO" id="GO:0005576">
    <property type="term" value="C:extracellular region"/>
    <property type="evidence" value="ECO:0007669"/>
    <property type="project" value="TreeGrafter"/>
</dbReference>